<name>A0A6G8RZC3_9GAMM</name>
<keyword evidence="6 14" id="KW-0812">Transmembrane</keyword>
<dbReference type="NCBIfam" id="NF005363">
    <property type="entry name" value="PRK06876.1"/>
    <property type="match status" value="1"/>
</dbReference>
<feature type="transmembrane region" description="Helical" evidence="14">
    <location>
        <begin position="52"/>
        <end position="76"/>
    </location>
</feature>
<keyword evidence="8 14" id="KW-1133">Transmembrane helix</keyword>
<comment type="subcellular location">
    <subcellularLocation>
        <location evidence="1 14">Cell membrane</location>
        <topology evidence="1 14">Multi-pass membrane protein</topology>
    </subcellularLocation>
</comment>
<dbReference type="PRINTS" id="PR00124">
    <property type="entry name" value="ATPASEC"/>
</dbReference>
<dbReference type="InterPro" id="IPR002379">
    <property type="entry name" value="ATPase_proteolipid_c-like_dom"/>
</dbReference>
<reference evidence="16 17" key="1">
    <citation type="submission" date="2020-03" db="EMBL/GenBank/DDBJ databases">
        <authorList>
            <person name="Zhu W."/>
        </authorList>
    </citation>
    <scope>NUCLEOTIDE SEQUENCE [LARGE SCALE GENOMIC DNA]</scope>
    <source>
        <strain evidence="16 17">323-1</strain>
    </source>
</reference>
<evidence type="ECO:0000256" key="8">
    <source>
        <dbReference type="ARBA" id="ARBA00022989"/>
    </source>
</evidence>
<keyword evidence="5 14" id="KW-0138">CF(0)</keyword>
<dbReference type="InterPro" id="IPR000454">
    <property type="entry name" value="ATP_synth_F0_csu"/>
</dbReference>
<dbReference type="NCBIfam" id="TIGR01260">
    <property type="entry name" value="ATP_synt_c"/>
    <property type="match status" value="1"/>
</dbReference>
<dbReference type="Gene3D" id="1.20.20.10">
    <property type="entry name" value="F1F0 ATP synthase subunit C"/>
    <property type="match status" value="1"/>
</dbReference>
<dbReference type="GO" id="GO:0008289">
    <property type="term" value="F:lipid binding"/>
    <property type="evidence" value="ECO:0007669"/>
    <property type="project" value="UniProtKB-KW"/>
</dbReference>
<dbReference type="GO" id="GO:0045259">
    <property type="term" value="C:proton-transporting ATP synthase complex"/>
    <property type="evidence" value="ECO:0007669"/>
    <property type="project" value="UniProtKB-KW"/>
</dbReference>
<evidence type="ECO:0000256" key="13">
    <source>
        <dbReference type="ARBA" id="ARBA00025198"/>
    </source>
</evidence>
<keyword evidence="10 14" id="KW-0446">Lipid-binding</keyword>
<dbReference type="InterPro" id="IPR020537">
    <property type="entry name" value="ATP_synth_F0_csu_DDCD_BS"/>
</dbReference>
<dbReference type="CDD" id="cd18185">
    <property type="entry name" value="ATP-synt_Fo_c_ATPE"/>
    <property type="match status" value="1"/>
</dbReference>
<evidence type="ECO:0000259" key="15">
    <source>
        <dbReference type="Pfam" id="PF00137"/>
    </source>
</evidence>
<evidence type="ECO:0000313" key="17">
    <source>
        <dbReference type="Proteomes" id="UP000502297"/>
    </source>
</evidence>
<proteinExistence type="inferred from homology"/>
<evidence type="ECO:0000256" key="5">
    <source>
        <dbReference type="ARBA" id="ARBA00022547"/>
    </source>
</evidence>
<keyword evidence="4 14" id="KW-1003">Cell membrane</keyword>
<feature type="site" description="Reversibly protonated during proton transport" evidence="14">
    <location>
        <position position="60"/>
    </location>
</feature>
<comment type="function">
    <text evidence="13 14">F(1)F(0) ATP synthase produces ATP from ADP in the presence of a proton or sodium gradient. F-type ATPases consist of two structural domains, F(1) containing the extramembraneous catalytic core and F(0) containing the membrane proton channel, linked together by a central stalk and a peripheral stalk. During catalysis, ATP synthesis in the catalytic domain of F(1) is coupled via a rotary mechanism of the central stalk subunits to proton translocation.</text>
</comment>
<evidence type="ECO:0000256" key="7">
    <source>
        <dbReference type="ARBA" id="ARBA00022781"/>
    </source>
</evidence>
<comment type="similarity">
    <text evidence="2 14">Belongs to the ATPase C chain family.</text>
</comment>
<dbReference type="GO" id="GO:0005886">
    <property type="term" value="C:plasma membrane"/>
    <property type="evidence" value="ECO:0007669"/>
    <property type="project" value="UniProtKB-SubCell"/>
</dbReference>
<dbReference type="Proteomes" id="UP000502297">
    <property type="component" value="Chromosome"/>
</dbReference>
<evidence type="ECO:0000256" key="11">
    <source>
        <dbReference type="ARBA" id="ARBA00023136"/>
    </source>
</evidence>
<evidence type="ECO:0000256" key="14">
    <source>
        <dbReference type="HAMAP-Rule" id="MF_01396"/>
    </source>
</evidence>
<comment type="function">
    <text evidence="14">Key component of the F(0) channel; it plays a direct role in translocation across the membrane. A homomeric c-ring of between 10-14 subunits forms the central stalk rotor element with the F(1) delta and epsilon subunits.</text>
</comment>
<evidence type="ECO:0000256" key="4">
    <source>
        <dbReference type="ARBA" id="ARBA00022475"/>
    </source>
</evidence>
<evidence type="ECO:0000256" key="2">
    <source>
        <dbReference type="ARBA" id="ARBA00006704"/>
    </source>
</evidence>
<dbReference type="InterPro" id="IPR005953">
    <property type="entry name" value="ATP_synth_csu_bac/chlpt"/>
</dbReference>
<dbReference type="FunFam" id="1.20.20.10:FF:000002">
    <property type="entry name" value="ATP synthase subunit c"/>
    <property type="match status" value="1"/>
</dbReference>
<gene>
    <name evidence="14 16" type="primary">atpE</name>
    <name evidence="16" type="ORF">G8E00_15375</name>
</gene>
<evidence type="ECO:0000256" key="10">
    <source>
        <dbReference type="ARBA" id="ARBA00023121"/>
    </source>
</evidence>
<dbReference type="SUPFAM" id="SSF81333">
    <property type="entry name" value="F1F0 ATP synthase subunit C"/>
    <property type="match status" value="1"/>
</dbReference>
<dbReference type="InterPro" id="IPR038662">
    <property type="entry name" value="ATP_synth_F0_csu_sf"/>
</dbReference>
<dbReference type="GO" id="GO:0046933">
    <property type="term" value="F:proton-transporting ATP synthase activity, rotational mechanism"/>
    <property type="evidence" value="ECO:0007669"/>
    <property type="project" value="UniProtKB-UniRule"/>
</dbReference>
<protein>
    <recommendedName>
        <fullName evidence="14">ATP synthase subunit c</fullName>
    </recommendedName>
    <alternativeName>
        <fullName evidence="14">ATP synthase F(0) sector subunit c</fullName>
    </alternativeName>
    <alternativeName>
        <fullName evidence="14">F-type ATPase subunit c</fullName>
        <shortName evidence="14">F-ATPase subunit c</shortName>
    </alternativeName>
    <alternativeName>
        <fullName evidence="14">Lipid-binding protein</fullName>
    </alternativeName>
</protein>
<keyword evidence="3 14" id="KW-0813">Transport</keyword>
<dbReference type="AlphaFoldDB" id="A0A6G8RZC3"/>
<evidence type="ECO:0000256" key="3">
    <source>
        <dbReference type="ARBA" id="ARBA00022448"/>
    </source>
</evidence>
<keyword evidence="11 14" id="KW-0472">Membrane</keyword>
<dbReference type="EMBL" id="CP049801">
    <property type="protein sequence ID" value="QIO07215.1"/>
    <property type="molecule type" value="Genomic_DNA"/>
</dbReference>
<keyword evidence="7 14" id="KW-0375">Hydrogen ion transport</keyword>
<dbReference type="RefSeq" id="WP_166012719.1">
    <property type="nucleotide sequence ID" value="NZ_CP049801.1"/>
</dbReference>
<keyword evidence="9 14" id="KW-0406">Ion transport</keyword>
<dbReference type="HAMAP" id="MF_01396">
    <property type="entry name" value="ATP_synth_c_bact"/>
    <property type="match status" value="1"/>
</dbReference>
<feature type="transmembrane region" description="Helical" evidence="14">
    <location>
        <begin position="6"/>
        <end position="31"/>
    </location>
</feature>
<evidence type="ECO:0000256" key="12">
    <source>
        <dbReference type="ARBA" id="ARBA00023310"/>
    </source>
</evidence>
<keyword evidence="17" id="KW-1185">Reference proteome</keyword>
<feature type="domain" description="V-ATPase proteolipid subunit C-like" evidence="15">
    <location>
        <begin position="11"/>
        <end position="73"/>
    </location>
</feature>
<sequence length="84" mass="8567">MDLVVGLSAVAAALLIAFGALGTAIGFGLLGGRFLEAVARQPELAPQLQTRMFLIAGLLDAVPMIGVGIGLFIIFANPFVSLLG</sequence>
<evidence type="ECO:0000313" key="16">
    <source>
        <dbReference type="EMBL" id="QIO07215.1"/>
    </source>
</evidence>
<evidence type="ECO:0000256" key="9">
    <source>
        <dbReference type="ARBA" id="ARBA00023065"/>
    </source>
</evidence>
<evidence type="ECO:0000256" key="6">
    <source>
        <dbReference type="ARBA" id="ARBA00022692"/>
    </source>
</evidence>
<dbReference type="GO" id="GO:0033177">
    <property type="term" value="C:proton-transporting two-sector ATPase complex, proton-transporting domain"/>
    <property type="evidence" value="ECO:0007669"/>
    <property type="project" value="InterPro"/>
</dbReference>
<accession>A0A6G8RZC3</accession>
<dbReference type="Pfam" id="PF00137">
    <property type="entry name" value="ATP-synt_C"/>
    <property type="match status" value="1"/>
</dbReference>
<keyword evidence="12 14" id="KW-0066">ATP synthesis</keyword>
<organism evidence="16 17">
    <name type="scientific">Acinetobacter shaoyimingii</name>
    <dbReference type="NCBI Taxonomy" id="2715164"/>
    <lineage>
        <taxon>Bacteria</taxon>
        <taxon>Pseudomonadati</taxon>
        <taxon>Pseudomonadota</taxon>
        <taxon>Gammaproteobacteria</taxon>
        <taxon>Moraxellales</taxon>
        <taxon>Moraxellaceae</taxon>
        <taxon>Acinetobacter</taxon>
    </lineage>
</organism>
<dbReference type="PROSITE" id="PS00605">
    <property type="entry name" value="ATPASE_C"/>
    <property type="match status" value="1"/>
</dbReference>
<dbReference type="InterPro" id="IPR035921">
    <property type="entry name" value="F/V-ATP_Csub_sf"/>
</dbReference>
<evidence type="ECO:0000256" key="1">
    <source>
        <dbReference type="ARBA" id="ARBA00004651"/>
    </source>
</evidence>
<dbReference type="KEGG" id="asha:G8E00_15375"/>